<dbReference type="Proteomes" id="UP000515917">
    <property type="component" value="Chromosome"/>
</dbReference>
<dbReference type="EMBL" id="CP025781">
    <property type="protein sequence ID" value="QBC45254.1"/>
    <property type="molecule type" value="Genomic_DNA"/>
</dbReference>
<feature type="transmembrane region" description="Helical" evidence="6">
    <location>
        <begin position="85"/>
        <end position="108"/>
    </location>
</feature>
<evidence type="ECO:0000259" key="7">
    <source>
        <dbReference type="PROSITE" id="PS50850"/>
    </source>
</evidence>
<gene>
    <name evidence="8" type="ORF">C1H71_18080</name>
</gene>
<feature type="transmembrane region" description="Helical" evidence="6">
    <location>
        <begin position="295"/>
        <end position="317"/>
    </location>
</feature>
<feature type="transmembrane region" description="Helical" evidence="6">
    <location>
        <begin position="174"/>
        <end position="192"/>
    </location>
</feature>
<dbReference type="InterPro" id="IPR020846">
    <property type="entry name" value="MFS_dom"/>
</dbReference>
<feature type="transmembrane region" description="Helical" evidence="6">
    <location>
        <begin position="235"/>
        <end position="255"/>
    </location>
</feature>
<dbReference type="PANTHER" id="PTHR42718:SF9">
    <property type="entry name" value="MAJOR FACILITATOR SUPERFAMILY MULTIDRUG TRANSPORTER MFSC"/>
    <property type="match status" value="1"/>
</dbReference>
<feature type="transmembrane region" description="Helical" evidence="6">
    <location>
        <begin position="355"/>
        <end position="379"/>
    </location>
</feature>
<feature type="domain" description="Major facilitator superfamily (MFS) profile" evidence="7">
    <location>
        <begin position="19"/>
        <end position="410"/>
    </location>
</feature>
<evidence type="ECO:0000313" key="9">
    <source>
        <dbReference type="Proteomes" id="UP000515917"/>
    </source>
</evidence>
<dbReference type="KEGG" id="ifl:C1H71_18080"/>
<dbReference type="Gene3D" id="1.20.1720.10">
    <property type="entry name" value="Multidrug resistance protein D"/>
    <property type="match status" value="1"/>
</dbReference>
<evidence type="ECO:0000256" key="5">
    <source>
        <dbReference type="ARBA" id="ARBA00023136"/>
    </source>
</evidence>
<dbReference type="InterPro" id="IPR011701">
    <property type="entry name" value="MFS"/>
</dbReference>
<protein>
    <submittedName>
        <fullName evidence="8">Multidrug transporter MdfA</fullName>
    </submittedName>
</protein>
<dbReference type="PROSITE" id="PS00216">
    <property type="entry name" value="SUGAR_TRANSPORT_1"/>
    <property type="match status" value="1"/>
</dbReference>
<proteinExistence type="predicted"/>
<accession>A0A7G3GDN4</accession>
<feature type="transmembrane region" description="Helical" evidence="6">
    <location>
        <begin position="143"/>
        <end position="162"/>
    </location>
</feature>
<feature type="transmembrane region" description="Helical" evidence="6">
    <location>
        <begin position="267"/>
        <end position="288"/>
    </location>
</feature>
<dbReference type="GO" id="GO:0022857">
    <property type="term" value="F:transmembrane transporter activity"/>
    <property type="evidence" value="ECO:0007669"/>
    <property type="project" value="InterPro"/>
</dbReference>
<organism evidence="8 9">
    <name type="scientific">Iodobacter fluviatilis</name>
    <dbReference type="NCBI Taxonomy" id="537"/>
    <lineage>
        <taxon>Bacteria</taxon>
        <taxon>Pseudomonadati</taxon>
        <taxon>Pseudomonadota</taxon>
        <taxon>Betaproteobacteria</taxon>
        <taxon>Neisseriales</taxon>
        <taxon>Chitinibacteraceae</taxon>
        <taxon>Iodobacter</taxon>
    </lineage>
</organism>
<keyword evidence="3 6" id="KW-0812">Transmembrane</keyword>
<dbReference type="Pfam" id="PF07690">
    <property type="entry name" value="MFS_1"/>
    <property type="match status" value="1"/>
</dbReference>
<dbReference type="InterPro" id="IPR005829">
    <property type="entry name" value="Sugar_transporter_CS"/>
</dbReference>
<evidence type="ECO:0000256" key="4">
    <source>
        <dbReference type="ARBA" id="ARBA00022989"/>
    </source>
</evidence>
<dbReference type="AlphaFoldDB" id="A0A7G3GDN4"/>
<sequence length="418" mass="44499">MSSFTRSLLPISPRQALFFCLLLATFELLTYVGSDIVMPAMLYVVADLNAPVSHVPIALNAYLLGGVAFQWLIGPLSDRFGRRPLLLIGAILFAVACLITPLVGGIYIFNVLRFIQGIALGFVVVVSYPALQESFQETDAVRLMALLANIALLSPLLGPLLGSMLLEVFSWRTLFFGVGLCGILVLIGLWFFMPETIGVTRKDGSRLEPAPLNLASILASYRELLGNARFMQGSFALGLISIPLIGWIGLAPLLLMNNLGLSSIAYGLWQLPIFGGLIAGNLALNYLVARFELDALIRLSLWPIFGGLLFMLATTLVTEHLSALVLGLTIYAFGMGICNATLYRQTLFASESGKGTVAAMLGMISVATIGLGSSALAVLGAGTSLTAFAIAASIGAGLALWPLWCLLKRPPMTAAVTV</sequence>
<evidence type="ECO:0000256" key="2">
    <source>
        <dbReference type="ARBA" id="ARBA00022448"/>
    </source>
</evidence>
<evidence type="ECO:0000256" key="3">
    <source>
        <dbReference type="ARBA" id="ARBA00022692"/>
    </source>
</evidence>
<feature type="transmembrane region" description="Helical" evidence="6">
    <location>
        <begin position="323"/>
        <end position="343"/>
    </location>
</feature>
<dbReference type="GO" id="GO:0016020">
    <property type="term" value="C:membrane"/>
    <property type="evidence" value="ECO:0007669"/>
    <property type="project" value="UniProtKB-SubCell"/>
</dbReference>
<dbReference type="PANTHER" id="PTHR42718">
    <property type="entry name" value="MAJOR FACILITATOR SUPERFAMILY MULTIDRUG TRANSPORTER MFSC"/>
    <property type="match status" value="1"/>
</dbReference>
<dbReference type="SUPFAM" id="SSF103473">
    <property type="entry name" value="MFS general substrate transporter"/>
    <property type="match status" value="1"/>
</dbReference>
<evidence type="ECO:0000256" key="1">
    <source>
        <dbReference type="ARBA" id="ARBA00004141"/>
    </source>
</evidence>
<keyword evidence="4 6" id="KW-1133">Transmembrane helix</keyword>
<reference evidence="8 9" key="1">
    <citation type="submission" date="2018-01" db="EMBL/GenBank/DDBJ databases">
        <title>Genome sequence of Iodobacter sp. strain PCH194 isolated from Indian Trans-Himalaya.</title>
        <authorList>
            <person name="Kumar V."/>
            <person name="Thakur V."/>
            <person name="Kumar S."/>
            <person name="Singh D."/>
        </authorList>
    </citation>
    <scope>NUCLEOTIDE SEQUENCE [LARGE SCALE GENOMIC DNA]</scope>
    <source>
        <strain evidence="8 9">PCH194</strain>
    </source>
</reference>
<keyword evidence="2" id="KW-0813">Transport</keyword>
<feature type="transmembrane region" description="Helical" evidence="6">
    <location>
        <begin position="114"/>
        <end position="131"/>
    </location>
</feature>
<feature type="transmembrane region" description="Helical" evidence="6">
    <location>
        <begin position="385"/>
        <end position="407"/>
    </location>
</feature>
<keyword evidence="9" id="KW-1185">Reference proteome</keyword>
<dbReference type="RefSeq" id="WP_130107759.1">
    <property type="nucleotide sequence ID" value="NZ_CP025781.1"/>
</dbReference>
<name>A0A7G3GDN4_9NEIS</name>
<feature type="transmembrane region" description="Helical" evidence="6">
    <location>
        <begin position="54"/>
        <end position="73"/>
    </location>
</feature>
<evidence type="ECO:0000256" key="6">
    <source>
        <dbReference type="SAM" id="Phobius"/>
    </source>
</evidence>
<keyword evidence="5 6" id="KW-0472">Membrane</keyword>
<dbReference type="InterPro" id="IPR036259">
    <property type="entry name" value="MFS_trans_sf"/>
</dbReference>
<dbReference type="PROSITE" id="PS50850">
    <property type="entry name" value="MFS"/>
    <property type="match status" value="1"/>
</dbReference>
<evidence type="ECO:0000313" key="8">
    <source>
        <dbReference type="EMBL" id="QBC45254.1"/>
    </source>
</evidence>
<comment type="subcellular location">
    <subcellularLocation>
        <location evidence="1">Membrane</location>
        <topology evidence="1">Multi-pass membrane protein</topology>
    </subcellularLocation>
</comment>